<dbReference type="STRING" id="37653.A0A0L8HNS8"/>
<organism evidence="1">
    <name type="scientific">Octopus bimaculoides</name>
    <name type="common">California two-spotted octopus</name>
    <dbReference type="NCBI Taxonomy" id="37653"/>
    <lineage>
        <taxon>Eukaryota</taxon>
        <taxon>Metazoa</taxon>
        <taxon>Spiralia</taxon>
        <taxon>Lophotrochozoa</taxon>
        <taxon>Mollusca</taxon>
        <taxon>Cephalopoda</taxon>
        <taxon>Coleoidea</taxon>
        <taxon>Octopodiformes</taxon>
        <taxon>Octopoda</taxon>
        <taxon>Incirrata</taxon>
        <taxon>Octopodidae</taxon>
        <taxon>Octopus</taxon>
    </lineage>
</organism>
<gene>
    <name evidence="1" type="ORF">OCBIM_22011290mg</name>
</gene>
<dbReference type="PANTHER" id="PTHR38681">
    <property type="entry name" value="RETROVIRUS-RELATED POL POLYPROTEIN FROM TRANSPOSON 412-LIKE PROTEIN-RELATED"/>
    <property type="match status" value="1"/>
</dbReference>
<dbReference type="AlphaFoldDB" id="A0A0L8HNS8"/>
<feature type="non-terminal residue" evidence="1">
    <location>
        <position position="1"/>
    </location>
</feature>
<sequence>LPSVVKEDLDFSPAELLYGSTLGFSGQMIAPTNSEQISDPADYVHHLQNYIKELPPLITRVHSIKSFVPPDIRSWTHVFIRYDFAKQPLQPS</sequence>
<name>A0A0L8HNS8_OCTBM</name>
<evidence type="ECO:0000313" key="1">
    <source>
        <dbReference type="EMBL" id="KOF90395.1"/>
    </source>
</evidence>
<dbReference type="PANTHER" id="PTHR38681:SF1">
    <property type="entry name" value="RETROVIRUS-RELATED POL POLYPROTEIN FROM TRANSPOSON 412-LIKE PROTEIN"/>
    <property type="match status" value="1"/>
</dbReference>
<proteinExistence type="predicted"/>
<reference evidence="1" key="1">
    <citation type="submission" date="2015-07" db="EMBL/GenBank/DDBJ databases">
        <title>MeaNS - Measles Nucleotide Surveillance Program.</title>
        <authorList>
            <person name="Tran T."/>
            <person name="Druce J."/>
        </authorList>
    </citation>
    <scope>NUCLEOTIDE SEQUENCE</scope>
    <source>
        <strain evidence="1">UCB-OBI-ISO-001</strain>
        <tissue evidence="1">Gonad</tissue>
    </source>
</reference>
<dbReference type="EMBL" id="KQ417776">
    <property type="protein sequence ID" value="KOF90395.1"/>
    <property type="molecule type" value="Genomic_DNA"/>
</dbReference>
<accession>A0A0L8HNS8</accession>
<protein>
    <submittedName>
        <fullName evidence="1">Uncharacterized protein</fullName>
    </submittedName>
</protein>